<dbReference type="GO" id="GO:0003723">
    <property type="term" value="F:RNA binding"/>
    <property type="evidence" value="ECO:0007669"/>
    <property type="project" value="InterPro"/>
</dbReference>
<evidence type="ECO:0000256" key="1">
    <source>
        <dbReference type="ARBA" id="ARBA00022722"/>
    </source>
</evidence>
<evidence type="ECO:0000256" key="2">
    <source>
        <dbReference type="ARBA" id="ARBA00022801"/>
    </source>
</evidence>
<evidence type="ECO:0000256" key="3">
    <source>
        <dbReference type="SAM" id="MobiDB-lite"/>
    </source>
</evidence>
<gene>
    <name evidence="4" type="ORF">B9Z65_6429</name>
</gene>
<keyword evidence="1" id="KW-0540">Nuclease</keyword>
<dbReference type="Proteomes" id="UP000243723">
    <property type="component" value="Unassembled WGS sequence"/>
</dbReference>
<dbReference type="InterPro" id="IPR000026">
    <property type="entry name" value="N1-like"/>
</dbReference>
<keyword evidence="2" id="KW-0378">Hydrolase</keyword>
<dbReference type="Pfam" id="PF00545">
    <property type="entry name" value="Ribonuclease"/>
    <property type="match status" value="1"/>
</dbReference>
<name>A0A2P8A8L6_9PEZI</name>
<dbReference type="AlphaFoldDB" id="A0A2P8A8L6"/>
<comment type="caution">
    <text evidence="4">The sequence shown here is derived from an EMBL/GenBank/DDBJ whole genome shotgun (WGS) entry which is preliminary data.</text>
</comment>
<dbReference type="SUPFAM" id="SSF53933">
    <property type="entry name" value="Microbial ribonucleases"/>
    <property type="match status" value="1"/>
</dbReference>
<dbReference type="InterPro" id="IPR016191">
    <property type="entry name" value="Ribonuclease/ribotoxin"/>
</dbReference>
<protein>
    <submittedName>
        <fullName evidence="4">Uncharacterized protein</fullName>
    </submittedName>
</protein>
<reference evidence="4 5" key="1">
    <citation type="submission" date="2017-05" db="EMBL/GenBank/DDBJ databases">
        <title>Draft genome sequence of Elsinoe australis.</title>
        <authorList>
            <person name="Cheng Q."/>
        </authorList>
    </citation>
    <scope>NUCLEOTIDE SEQUENCE [LARGE SCALE GENOMIC DNA]</scope>
    <source>
        <strain evidence="4 5">NL1</strain>
    </source>
</reference>
<keyword evidence="5" id="KW-1185">Reference proteome</keyword>
<dbReference type="Gene3D" id="3.10.450.30">
    <property type="entry name" value="Microbial ribonucleases"/>
    <property type="match status" value="1"/>
</dbReference>
<organism evidence="4 5">
    <name type="scientific">Elsinoe australis</name>
    <dbReference type="NCBI Taxonomy" id="40998"/>
    <lineage>
        <taxon>Eukaryota</taxon>
        <taxon>Fungi</taxon>
        <taxon>Dikarya</taxon>
        <taxon>Ascomycota</taxon>
        <taxon>Pezizomycotina</taxon>
        <taxon>Dothideomycetes</taxon>
        <taxon>Dothideomycetidae</taxon>
        <taxon>Myriangiales</taxon>
        <taxon>Elsinoaceae</taxon>
        <taxon>Elsinoe</taxon>
    </lineage>
</organism>
<accession>A0A2P8A8L6</accession>
<feature type="region of interest" description="Disordered" evidence="3">
    <location>
        <begin position="158"/>
        <end position="193"/>
    </location>
</feature>
<dbReference type="OrthoDB" id="5400622at2759"/>
<sequence length="193" mass="21857">MGCASSVPVPVQMEASIGNLEFCYMRTGLTFVDEGCGDISGLQYQRVLDEAPAVVPGFEGKTYPHRYNDGEGLFGTNTSLYEYPAHRYPYEHQKKNGKLKAIAQGAEKGYVRTVTVRNKNMRGVIYHPQWSRTEFERADEVGRPRTHLTGGSYLTKYQRQESSMPPEQTGQVKQRNIGTTTVIFDRSHRQRQS</sequence>
<dbReference type="GO" id="GO:0004521">
    <property type="term" value="F:RNA endonuclease activity"/>
    <property type="evidence" value="ECO:0007669"/>
    <property type="project" value="InterPro"/>
</dbReference>
<evidence type="ECO:0000313" key="5">
    <source>
        <dbReference type="Proteomes" id="UP000243723"/>
    </source>
</evidence>
<dbReference type="GO" id="GO:0016787">
    <property type="term" value="F:hydrolase activity"/>
    <property type="evidence" value="ECO:0007669"/>
    <property type="project" value="UniProtKB-KW"/>
</dbReference>
<evidence type="ECO:0000313" key="4">
    <source>
        <dbReference type="EMBL" id="PSK56805.1"/>
    </source>
</evidence>
<proteinExistence type="predicted"/>
<feature type="compositionally biased region" description="Polar residues" evidence="3">
    <location>
        <begin position="158"/>
        <end position="182"/>
    </location>
</feature>
<dbReference type="EMBL" id="NHZQ01000060">
    <property type="protein sequence ID" value="PSK56805.1"/>
    <property type="molecule type" value="Genomic_DNA"/>
</dbReference>